<reference evidence="3" key="1">
    <citation type="submission" date="2023-01" db="EMBL/GenBank/DDBJ databases">
        <title>Key to firefly adult light organ development and bioluminescence: homeobox transcription factors regulate luciferase expression and transportation to peroxisome.</title>
        <authorList>
            <person name="Fu X."/>
        </authorList>
    </citation>
    <scope>NUCLEOTIDE SEQUENCE [LARGE SCALE GENOMIC DNA]</scope>
</reference>
<evidence type="ECO:0000313" key="2">
    <source>
        <dbReference type="EMBL" id="KAK4885290.1"/>
    </source>
</evidence>
<protein>
    <submittedName>
        <fullName evidence="2">Uncharacterized protein</fullName>
    </submittedName>
</protein>
<keyword evidence="3" id="KW-1185">Reference proteome</keyword>
<feature type="compositionally biased region" description="Acidic residues" evidence="1">
    <location>
        <begin position="475"/>
        <end position="506"/>
    </location>
</feature>
<name>A0AAN7QAH3_9COLE</name>
<dbReference type="AlphaFoldDB" id="A0AAN7QAH3"/>
<gene>
    <name evidence="2" type="ORF">RN001_001561</name>
</gene>
<evidence type="ECO:0000256" key="1">
    <source>
        <dbReference type="SAM" id="MobiDB-lite"/>
    </source>
</evidence>
<dbReference type="EMBL" id="JARPUR010000001">
    <property type="protein sequence ID" value="KAK4885290.1"/>
    <property type="molecule type" value="Genomic_DNA"/>
</dbReference>
<feature type="region of interest" description="Disordered" evidence="1">
    <location>
        <begin position="473"/>
        <end position="506"/>
    </location>
</feature>
<sequence>MSVTTLLNLFSCNVFSDNELLEVYNDICDRIVLHGDSLSKEDEELLLQLADKVTEIMNAKALSKRILLNSLSNPQPSTSRVTQSDCYIDLESSCVTMRADVAEDNGFSFYEMDTEPIIGYGNGQVKLLGLFTANLTIDNVCAKVKIHVVPKNSQQVALIVGHPYTEQSHIVITSKSNKLLIHSVDSEMPNSNCEKIKTSLITNEGVIIPSNYLGRISVSSDLSNYDLCIEVGIREKGQATPRCVVRPDNKGKCVLPILNISEENICINQDTNITRAEVCRDSSNKAHVSREVNKEEITEEEVNSELQGEDKCMLMTFLNNYQNLMAKNMCQVGVTNKLLMETKLNSDIAVYYKLYRLYFSEREQRQYRELRGLDVDGVDSMVLRAKVEVVEELPLVLVRATRVKTSGSGSSGVAEACATPCFTIVNSRRLKQLNTCTNCQGRSCSNVESPTAEDSFDTNEQTCDTSLLTQFTYIQDEDEGDKEEEEEEKEEEDQQEEVIEGYESDE</sequence>
<organism evidence="2 3">
    <name type="scientific">Aquatica leii</name>
    <dbReference type="NCBI Taxonomy" id="1421715"/>
    <lineage>
        <taxon>Eukaryota</taxon>
        <taxon>Metazoa</taxon>
        <taxon>Ecdysozoa</taxon>
        <taxon>Arthropoda</taxon>
        <taxon>Hexapoda</taxon>
        <taxon>Insecta</taxon>
        <taxon>Pterygota</taxon>
        <taxon>Neoptera</taxon>
        <taxon>Endopterygota</taxon>
        <taxon>Coleoptera</taxon>
        <taxon>Polyphaga</taxon>
        <taxon>Elateriformia</taxon>
        <taxon>Elateroidea</taxon>
        <taxon>Lampyridae</taxon>
        <taxon>Luciolinae</taxon>
        <taxon>Aquatica</taxon>
    </lineage>
</organism>
<evidence type="ECO:0000313" key="3">
    <source>
        <dbReference type="Proteomes" id="UP001353858"/>
    </source>
</evidence>
<proteinExistence type="predicted"/>
<comment type="caution">
    <text evidence="2">The sequence shown here is derived from an EMBL/GenBank/DDBJ whole genome shotgun (WGS) entry which is preliminary data.</text>
</comment>
<dbReference type="Proteomes" id="UP001353858">
    <property type="component" value="Unassembled WGS sequence"/>
</dbReference>
<accession>A0AAN7QAH3</accession>